<feature type="region of interest" description="Disordered" evidence="1">
    <location>
        <begin position="1"/>
        <end position="34"/>
    </location>
</feature>
<dbReference type="InterPro" id="IPR029063">
    <property type="entry name" value="SAM-dependent_MTases_sf"/>
</dbReference>
<evidence type="ECO:0000259" key="2">
    <source>
        <dbReference type="Pfam" id="PF08241"/>
    </source>
</evidence>
<dbReference type="PANTHER" id="PTHR42912:SF81">
    <property type="entry name" value="METHYLTRANSFERASE DOMAIN-CONTAINING PROTEIN"/>
    <property type="match status" value="1"/>
</dbReference>
<dbReference type="Gene3D" id="3.40.50.150">
    <property type="entry name" value="Vaccinia Virus protein VP39"/>
    <property type="match status" value="1"/>
</dbReference>
<evidence type="ECO:0000313" key="3">
    <source>
        <dbReference type="EMBL" id="JAC60614.1"/>
    </source>
</evidence>
<proteinExistence type="predicted"/>
<gene>
    <name evidence="3" type="ORF">TSPGSL018_28507</name>
</gene>
<evidence type="ECO:0000256" key="1">
    <source>
        <dbReference type="SAM" id="MobiDB-lite"/>
    </source>
</evidence>
<feature type="domain" description="Methyltransferase type 11" evidence="2">
    <location>
        <begin position="104"/>
        <end position="209"/>
    </location>
</feature>
<accession>A0A061QQE2</accession>
<dbReference type="GO" id="GO:0008757">
    <property type="term" value="F:S-adenosylmethionine-dependent methyltransferase activity"/>
    <property type="evidence" value="ECO:0007669"/>
    <property type="project" value="InterPro"/>
</dbReference>
<name>A0A061QQE2_9CHLO</name>
<protein>
    <recommendedName>
        <fullName evidence="2">Methyltransferase type 11 domain-containing protein</fullName>
    </recommendedName>
</protein>
<dbReference type="CDD" id="cd02440">
    <property type="entry name" value="AdoMet_MTases"/>
    <property type="match status" value="1"/>
</dbReference>
<organism evidence="3">
    <name type="scientific">Tetraselmis sp. GSL018</name>
    <dbReference type="NCBI Taxonomy" id="582737"/>
    <lineage>
        <taxon>Eukaryota</taxon>
        <taxon>Viridiplantae</taxon>
        <taxon>Chlorophyta</taxon>
        <taxon>core chlorophytes</taxon>
        <taxon>Chlorodendrophyceae</taxon>
        <taxon>Chlorodendrales</taxon>
        <taxon>Chlorodendraceae</taxon>
        <taxon>Tetraselmis</taxon>
    </lineage>
</organism>
<sequence length="276" mass="30173">MGHDNPESPAVQPALCPRQGLGVSRGGEPHPRPASLVAVRPIPRLLRLHLPLPDRRVVLEQVRLHLRDLDGDALPRPAGRHAEAVARTTPLLAPGDPCGSSRPVGCGTGRFHTFIKDNYPSMRTAALDLSPYYLQAARDNVDYWRRIAGPSSAAPTAFLHAAAESVPMEDSSADVVMSVYMFHEMPRHAQEAAAAEMARVLRPGGLLVLCDSIQRGDRPAFDGRITNFSRFNEPHYEAFVDADFGGMFEALGMRPYMKNMASSTKVLSFVKEAKAE</sequence>
<dbReference type="AlphaFoldDB" id="A0A061QQE2"/>
<dbReference type="EMBL" id="GBEZ01026609">
    <property type="protein sequence ID" value="JAC60614.1"/>
    <property type="molecule type" value="Transcribed_RNA"/>
</dbReference>
<dbReference type="InterPro" id="IPR050508">
    <property type="entry name" value="Methyltransf_Superfamily"/>
</dbReference>
<dbReference type="Pfam" id="PF08241">
    <property type="entry name" value="Methyltransf_11"/>
    <property type="match status" value="1"/>
</dbReference>
<reference evidence="3" key="1">
    <citation type="submission" date="2014-05" db="EMBL/GenBank/DDBJ databases">
        <title>The transcriptome of the halophilic microalga Tetraselmis sp. GSL018 isolated from the Great Salt Lake, Utah.</title>
        <authorList>
            <person name="Jinkerson R.E."/>
            <person name="D'Adamo S."/>
            <person name="Posewitz M.C."/>
        </authorList>
    </citation>
    <scope>NUCLEOTIDE SEQUENCE</scope>
    <source>
        <strain evidence="3">GSL018</strain>
    </source>
</reference>
<dbReference type="PANTHER" id="PTHR42912">
    <property type="entry name" value="METHYLTRANSFERASE"/>
    <property type="match status" value="1"/>
</dbReference>
<dbReference type="SUPFAM" id="SSF53335">
    <property type="entry name" value="S-adenosyl-L-methionine-dependent methyltransferases"/>
    <property type="match status" value="1"/>
</dbReference>
<dbReference type="InterPro" id="IPR013216">
    <property type="entry name" value="Methyltransf_11"/>
</dbReference>